<organism evidence="1 2">
    <name type="scientific">Gracilibacillus salinarum</name>
    <dbReference type="NCBI Taxonomy" id="2932255"/>
    <lineage>
        <taxon>Bacteria</taxon>
        <taxon>Bacillati</taxon>
        <taxon>Bacillota</taxon>
        <taxon>Bacilli</taxon>
        <taxon>Bacillales</taxon>
        <taxon>Bacillaceae</taxon>
        <taxon>Gracilibacillus</taxon>
    </lineage>
</organism>
<keyword evidence="2" id="KW-1185">Reference proteome</keyword>
<evidence type="ECO:0000313" key="1">
    <source>
        <dbReference type="EMBL" id="UOQ84633.1"/>
    </source>
</evidence>
<reference evidence="1 2" key="1">
    <citation type="submission" date="2022-04" db="EMBL/GenBank/DDBJ databases">
        <title>Gracilibacillus sp. isolated from saltern.</title>
        <authorList>
            <person name="Won M."/>
            <person name="Lee C.-M."/>
            <person name="Woen H.-Y."/>
            <person name="Kwon S.-W."/>
        </authorList>
    </citation>
    <scope>NUCLEOTIDE SEQUENCE [LARGE SCALE GENOMIC DNA]</scope>
    <source>
        <strain evidence="1 2">SSPM10-3</strain>
    </source>
</reference>
<dbReference type="RefSeq" id="WP_244742668.1">
    <property type="nucleotide sequence ID" value="NZ_CP095071.1"/>
</dbReference>
<name>A0ABY4GKB1_9BACI</name>
<gene>
    <name evidence="1" type="ORF">MUN87_18535</name>
</gene>
<evidence type="ECO:0008006" key="3">
    <source>
        <dbReference type="Google" id="ProtNLM"/>
    </source>
</evidence>
<accession>A0ABY4GKB1</accession>
<dbReference type="EMBL" id="CP095071">
    <property type="protein sequence ID" value="UOQ84633.1"/>
    <property type="molecule type" value="Genomic_DNA"/>
</dbReference>
<dbReference type="Proteomes" id="UP000831537">
    <property type="component" value="Chromosome"/>
</dbReference>
<protein>
    <recommendedName>
        <fullName evidence="3">Swt1-like HEPN domain-containing protein</fullName>
    </recommendedName>
</protein>
<evidence type="ECO:0000313" key="2">
    <source>
        <dbReference type="Proteomes" id="UP000831537"/>
    </source>
</evidence>
<proteinExistence type="predicted"/>
<sequence length="135" mass="16452">MIAEQEVQLMKAAYGILYEVENCLRTYIKYNMEDCYDIHWFYYAPRIVLKRPPSKSFENLLFSDYETYFRNYPKAFKNLPSKFYTQLRQIYPLRNKISHHHLLSLSEFELLERNSTFLINFMENNLNKSLITSYM</sequence>